<comment type="caution">
    <text evidence="10">The sequence shown here is derived from an EMBL/GenBank/DDBJ whole genome shotgun (WGS) entry which is preliminary data.</text>
</comment>
<organism evidence="10 11">
    <name type="scientific">Parabacteroides hominis</name>
    <dbReference type="NCBI Taxonomy" id="2763057"/>
    <lineage>
        <taxon>Bacteria</taxon>
        <taxon>Pseudomonadati</taxon>
        <taxon>Bacteroidota</taxon>
        <taxon>Bacteroidia</taxon>
        <taxon>Bacteroidales</taxon>
        <taxon>Tannerellaceae</taxon>
        <taxon>Parabacteroides</taxon>
    </lineage>
</organism>
<evidence type="ECO:0000313" key="11">
    <source>
        <dbReference type="Proteomes" id="UP000651475"/>
    </source>
</evidence>
<dbReference type="CDD" id="cd00082">
    <property type="entry name" value="HisKA"/>
    <property type="match status" value="1"/>
</dbReference>
<dbReference type="PANTHER" id="PTHR43711">
    <property type="entry name" value="TWO-COMPONENT HISTIDINE KINASE"/>
    <property type="match status" value="1"/>
</dbReference>
<dbReference type="InterPro" id="IPR050736">
    <property type="entry name" value="Sensor_HK_Regulatory"/>
</dbReference>
<evidence type="ECO:0000256" key="1">
    <source>
        <dbReference type="ARBA" id="ARBA00000085"/>
    </source>
</evidence>
<dbReference type="EC" id="2.7.13.3" evidence="2"/>
<dbReference type="Pfam" id="PF02518">
    <property type="entry name" value="HATPase_c"/>
    <property type="match status" value="1"/>
</dbReference>
<dbReference type="SUPFAM" id="SSF47384">
    <property type="entry name" value="Homodimeric domain of signal transducing histidine kinase"/>
    <property type="match status" value="1"/>
</dbReference>
<dbReference type="EMBL" id="JACOOJ010000020">
    <property type="protein sequence ID" value="MBC5633447.1"/>
    <property type="molecule type" value="Genomic_DNA"/>
</dbReference>
<protein>
    <recommendedName>
        <fullName evidence="2">histidine kinase</fullName>
        <ecNumber evidence="2">2.7.13.3</ecNumber>
    </recommendedName>
</protein>
<keyword evidence="11" id="KW-1185">Reference proteome</keyword>
<dbReference type="GO" id="GO:0016301">
    <property type="term" value="F:kinase activity"/>
    <property type="evidence" value="ECO:0007669"/>
    <property type="project" value="UniProtKB-KW"/>
</dbReference>
<keyword evidence="3" id="KW-0597">Phosphoprotein</keyword>
<evidence type="ECO:0000313" key="10">
    <source>
        <dbReference type="EMBL" id="MBC5633447.1"/>
    </source>
</evidence>
<evidence type="ECO:0000256" key="2">
    <source>
        <dbReference type="ARBA" id="ARBA00012438"/>
    </source>
</evidence>
<comment type="catalytic activity">
    <reaction evidence="1">
        <text>ATP + protein L-histidine = ADP + protein N-phospho-L-histidine.</text>
        <dbReference type="EC" id="2.7.13.3"/>
    </reaction>
</comment>
<evidence type="ECO:0000256" key="4">
    <source>
        <dbReference type="ARBA" id="ARBA00022679"/>
    </source>
</evidence>
<keyword evidence="4" id="KW-0808">Transferase</keyword>
<evidence type="ECO:0000256" key="8">
    <source>
        <dbReference type="SAM" id="Phobius"/>
    </source>
</evidence>
<dbReference type="Pfam" id="PF00512">
    <property type="entry name" value="HisKA"/>
    <property type="match status" value="1"/>
</dbReference>
<dbReference type="InterPro" id="IPR003594">
    <property type="entry name" value="HATPase_dom"/>
</dbReference>
<gene>
    <name evidence="10" type="ORF">H8S65_11820</name>
</gene>
<keyword evidence="8" id="KW-1133">Transmembrane helix</keyword>
<feature type="coiled-coil region" evidence="7">
    <location>
        <begin position="384"/>
        <end position="421"/>
    </location>
</feature>
<dbReference type="PROSITE" id="PS50109">
    <property type="entry name" value="HIS_KIN"/>
    <property type="match status" value="1"/>
</dbReference>
<dbReference type="SUPFAM" id="SSF48452">
    <property type="entry name" value="TPR-like"/>
    <property type="match status" value="1"/>
</dbReference>
<dbReference type="Gene3D" id="1.25.40.10">
    <property type="entry name" value="Tetratricopeptide repeat domain"/>
    <property type="match status" value="1"/>
</dbReference>
<dbReference type="InterPro" id="IPR004358">
    <property type="entry name" value="Sig_transdc_His_kin-like_C"/>
</dbReference>
<keyword evidence="8" id="KW-0472">Membrane</keyword>
<dbReference type="InterPro" id="IPR036097">
    <property type="entry name" value="HisK_dim/P_sf"/>
</dbReference>
<feature type="domain" description="Histidine kinase" evidence="9">
    <location>
        <begin position="428"/>
        <end position="641"/>
    </location>
</feature>
<dbReference type="Gene3D" id="1.10.287.130">
    <property type="match status" value="1"/>
</dbReference>
<evidence type="ECO:0000256" key="6">
    <source>
        <dbReference type="ARBA" id="ARBA00023012"/>
    </source>
</evidence>
<evidence type="ECO:0000256" key="3">
    <source>
        <dbReference type="ARBA" id="ARBA00022553"/>
    </source>
</evidence>
<dbReference type="InterPro" id="IPR003661">
    <property type="entry name" value="HisK_dim/P_dom"/>
</dbReference>
<dbReference type="InterPro" id="IPR005467">
    <property type="entry name" value="His_kinase_dom"/>
</dbReference>
<evidence type="ECO:0000256" key="5">
    <source>
        <dbReference type="ARBA" id="ARBA00022777"/>
    </source>
</evidence>
<dbReference type="RefSeq" id="WP_186930180.1">
    <property type="nucleotide sequence ID" value="NZ_JACOOJ010000020.1"/>
</dbReference>
<dbReference type="InterPro" id="IPR036890">
    <property type="entry name" value="HATPase_C_sf"/>
</dbReference>
<accession>A0ABR7DR83</accession>
<dbReference type="Proteomes" id="UP000651475">
    <property type="component" value="Unassembled WGS sequence"/>
</dbReference>
<keyword evidence="8" id="KW-0812">Transmembrane</keyword>
<dbReference type="SUPFAM" id="SSF55874">
    <property type="entry name" value="ATPase domain of HSP90 chaperone/DNA topoisomerase II/histidine kinase"/>
    <property type="match status" value="1"/>
</dbReference>
<sequence length="644" mass="73736">MSAKCAVLDEISFLFVDSTAEIATLDSALHEILHSRDTAMIYEAISSMGRFYYNNNRQEALYDLMSRTEAIASDSEVYRKLYYDIKTYISQSNLWEGKYGVAIDIALETYNKARGEQDKYGIICSAESLGGIYKYLRKDSDAVVIYKEGFDILDKENGNTGYKMQYVGDILESLLRLKRLSECETYIARFEDLLEKWKEEGAKLNYSYPVDANICQLLVYKADHAITTGNAEEAYRCLEKADANGGAEEDPYVGYQFNFVKARYYELIKDYKKALHYVNIVLETDEYEEVLLLKAELLVHEGDMGGALAVYKRLLEVVGYKHDMTFTNQINRFYSLYDLNRQKLQSKEIELQKTKLLAKNKQLFFLSALLILLVGMAYGFYRLYRKQLRMKKEIEQEKESLQDSEKKLRAAKEEAERANASKSLFIANISHEIRTPMNAIVGFSQLLTTEDYSKEERMLFIETIQNNSDLLLNLINDVLDLSRIESGNMKFILKEVDLTQCVREAVKSVAHRVSPGVSLLLDCSCDSFQLNTDPLRLQQLLINLLSNAAKFTEKGKIELSVQVEDEQRQVRFVVTDTGCGISPDMQEKIFERFEKLNEYAQGTGLGLSICRLIADRLKGEIYLDVTYTGGARFVFIHPCSLTCS</sequence>
<name>A0ABR7DR83_9BACT</name>
<keyword evidence="6" id="KW-0902">Two-component regulatory system</keyword>
<proteinExistence type="predicted"/>
<dbReference type="SMART" id="SM00388">
    <property type="entry name" value="HisKA"/>
    <property type="match status" value="1"/>
</dbReference>
<dbReference type="SMART" id="SM00387">
    <property type="entry name" value="HATPase_c"/>
    <property type="match status" value="1"/>
</dbReference>
<keyword evidence="5 10" id="KW-0418">Kinase</keyword>
<dbReference type="PRINTS" id="PR00344">
    <property type="entry name" value="BCTRLSENSOR"/>
</dbReference>
<feature type="transmembrane region" description="Helical" evidence="8">
    <location>
        <begin position="363"/>
        <end position="384"/>
    </location>
</feature>
<keyword evidence="7" id="KW-0175">Coiled coil</keyword>
<reference evidence="10 11" key="1">
    <citation type="submission" date="2020-08" db="EMBL/GenBank/DDBJ databases">
        <title>Genome public.</title>
        <authorList>
            <person name="Liu C."/>
            <person name="Sun Q."/>
        </authorList>
    </citation>
    <scope>NUCLEOTIDE SEQUENCE [LARGE SCALE GENOMIC DNA]</scope>
    <source>
        <strain evidence="10 11">NSJ-79</strain>
    </source>
</reference>
<dbReference type="InterPro" id="IPR011990">
    <property type="entry name" value="TPR-like_helical_dom_sf"/>
</dbReference>
<evidence type="ECO:0000256" key="7">
    <source>
        <dbReference type="SAM" id="Coils"/>
    </source>
</evidence>
<evidence type="ECO:0000259" key="9">
    <source>
        <dbReference type="PROSITE" id="PS50109"/>
    </source>
</evidence>
<dbReference type="PANTHER" id="PTHR43711:SF31">
    <property type="entry name" value="HISTIDINE KINASE"/>
    <property type="match status" value="1"/>
</dbReference>
<dbReference type="Gene3D" id="3.30.565.10">
    <property type="entry name" value="Histidine kinase-like ATPase, C-terminal domain"/>
    <property type="match status" value="1"/>
</dbReference>